<name>X1NU95_9ZZZZ</name>
<dbReference type="EMBL" id="BARV01042293">
    <property type="protein sequence ID" value="GAI47178.1"/>
    <property type="molecule type" value="Genomic_DNA"/>
</dbReference>
<evidence type="ECO:0000313" key="1">
    <source>
        <dbReference type="EMBL" id="GAI47178.1"/>
    </source>
</evidence>
<accession>X1NU95</accession>
<comment type="caution">
    <text evidence="1">The sequence shown here is derived from an EMBL/GenBank/DDBJ whole genome shotgun (WGS) entry which is preliminary data.</text>
</comment>
<proteinExistence type="predicted"/>
<gene>
    <name evidence="1" type="ORF">S06H3_63667</name>
</gene>
<dbReference type="AlphaFoldDB" id="X1NU95"/>
<organism evidence="1">
    <name type="scientific">marine sediment metagenome</name>
    <dbReference type="NCBI Taxonomy" id="412755"/>
    <lineage>
        <taxon>unclassified sequences</taxon>
        <taxon>metagenomes</taxon>
        <taxon>ecological metagenomes</taxon>
    </lineage>
</organism>
<reference evidence="1" key="1">
    <citation type="journal article" date="2014" name="Front. Microbiol.">
        <title>High frequency of phylogenetically diverse reductive dehalogenase-homologous genes in deep subseafloor sedimentary metagenomes.</title>
        <authorList>
            <person name="Kawai M."/>
            <person name="Futagami T."/>
            <person name="Toyoda A."/>
            <person name="Takaki Y."/>
            <person name="Nishi S."/>
            <person name="Hori S."/>
            <person name="Arai W."/>
            <person name="Tsubouchi T."/>
            <person name="Morono Y."/>
            <person name="Uchiyama I."/>
            <person name="Ito T."/>
            <person name="Fujiyama A."/>
            <person name="Inagaki F."/>
            <person name="Takami H."/>
        </authorList>
    </citation>
    <scope>NUCLEOTIDE SEQUENCE</scope>
    <source>
        <strain evidence="1">Expedition CK06-06</strain>
    </source>
</reference>
<protein>
    <submittedName>
        <fullName evidence="1">Uncharacterized protein</fullName>
    </submittedName>
</protein>
<sequence>MNEGTTLYPSAFEVKEYSCDVKAGYEKYLFLISWYYSGGELDGEQGDFAQINFTNP</sequence>
<feature type="non-terminal residue" evidence="1">
    <location>
        <position position="56"/>
    </location>
</feature>